<feature type="region of interest" description="Disordered" evidence="1">
    <location>
        <begin position="654"/>
        <end position="690"/>
    </location>
</feature>
<evidence type="ECO:0000256" key="1">
    <source>
        <dbReference type="SAM" id="MobiDB-lite"/>
    </source>
</evidence>
<feature type="compositionally biased region" description="Basic and acidic residues" evidence="1">
    <location>
        <begin position="42"/>
        <end position="51"/>
    </location>
</feature>
<keyword evidence="3" id="KW-1185">Reference proteome</keyword>
<feature type="compositionally biased region" description="Basic and acidic residues" evidence="1">
    <location>
        <begin position="498"/>
        <end position="529"/>
    </location>
</feature>
<dbReference type="Proteomes" id="UP000078492">
    <property type="component" value="Unassembled WGS sequence"/>
</dbReference>
<sequence>FYVRNRSLHRGLEGFLVSGVRFGASIRLLFLRRNKKRNSGRAVEKKEEEKKRKQSIRHGGKANREDTENNLIIGEDDYINTMSCALPKTIGCYGRLEIHVAQSNKLPTLDIYGGRQGSNPVSVYGRQAWWKQWKPNWPKLASLVISGVSGGGGGGGDGGGDGNRFCTAIRNAAVKRLPILPVSPFVSLFSNSGSLYIVSPLLSLPFPVSLDENPVLINPHLLHKYFSNIMHAVIARTRVYLIKLYSEIAMKAARNARRAQISLSSINFLGFLRSRSSESRSCLSLGAQVRRAARVHGLSATREIYAFSLGFLSGMLTVSSSLLSALRYVPVIAAALYRRALIYTRAENSREGYVDVGEPDTPDAARPRENRKTFERKRVQKLRRTKQTINFNEQSERFRFLHFGGLLLAEDKGSFVGPNLTKGPIGPVHSSTTRATRLLSLGLTMRLRIAFLMEPRCNSGTKERDKLPESFVQFPRRNTKQMDYVKEVPERNTASGQRDCESTSRGEHSTPRDTQKTEQRQTDSRCTKSDERVAAGGAAASSASPHYAARIEVAGRAGVSARERESAARTVRTRTGHGPPREGWRAVFGTAAAEGAVDRWTSGAIKFQKWKWINSPPEFHSNGSLGFSAMFTVAGPECTCQNFYLSPHLPAREKHGTEVRTMAGPADGPAEGRRRKRKRKKEKSADRGLE</sequence>
<dbReference type="EMBL" id="KQ980636">
    <property type="protein sequence ID" value="KYN14953.1"/>
    <property type="molecule type" value="Genomic_DNA"/>
</dbReference>
<accession>A0A151J0L2</accession>
<dbReference type="AlphaFoldDB" id="A0A151J0L2"/>
<feature type="compositionally biased region" description="Basic residues" evidence="1">
    <location>
        <begin position="673"/>
        <end position="682"/>
    </location>
</feature>
<name>A0A151J0L2_9HYME</name>
<feature type="compositionally biased region" description="Basic residues" evidence="1">
    <location>
        <begin position="52"/>
        <end position="61"/>
    </location>
</feature>
<feature type="region of interest" description="Disordered" evidence="1">
    <location>
        <begin position="474"/>
        <end position="529"/>
    </location>
</feature>
<proteinExistence type="predicted"/>
<protein>
    <submittedName>
        <fullName evidence="2">Uncharacterized protein</fullName>
    </submittedName>
</protein>
<feature type="region of interest" description="Disordered" evidence="1">
    <location>
        <begin position="39"/>
        <end position="67"/>
    </location>
</feature>
<evidence type="ECO:0000313" key="2">
    <source>
        <dbReference type="EMBL" id="KYN14953.1"/>
    </source>
</evidence>
<organism evidence="2 3">
    <name type="scientific">Trachymyrmex cornetzi</name>
    <dbReference type="NCBI Taxonomy" id="471704"/>
    <lineage>
        <taxon>Eukaryota</taxon>
        <taxon>Metazoa</taxon>
        <taxon>Ecdysozoa</taxon>
        <taxon>Arthropoda</taxon>
        <taxon>Hexapoda</taxon>
        <taxon>Insecta</taxon>
        <taxon>Pterygota</taxon>
        <taxon>Neoptera</taxon>
        <taxon>Endopterygota</taxon>
        <taxon>Hymenoptera</taxon>
        <taxon>Apocrita</taxon>
        <taxon>Aculeata</taxon>
        <taxon>Formicoidea</taxon>
        <taxon>Formicidae</taxon>
        <taxon>Myrmicinae</taxon>
        <taxon>Trachymyrmex</taxon>
    </lineage>
</organism>
<feature type="region of interest" description="Disordered" evidence="1">
    <location>
        <begin position="555"/>
        <end position="581"/>
    </location>
</feature>
<feature type="non-terminal residue" evidence="2">
    <location>
        <position position="1"/>
    </location>
</feature>
<reference evidence="2 3" key="1">
    <citation type="submission" date="2015-09" db="EMBL/GenBank/DDBJ databases">
        <title>Trachymyrmex cornetzi WGS genome.</title>
        <authorList>
            <person name="Nygaard S."/>
            <person name="Hu H."/>
            <person name="Boomsma J."/>
            <person name="Zhang G."/>
        </authorList>
    </citation>
    <scope>NUCLEOTIDE SEQUENCE [LARGE SCALE GENOMIC DNA]</scope>
    <source>
        <strain evidence="2">Tcor2-1</strain>
        <tissue evidence="2">Whole body</tissue>
    </source>
</reference>
<gene>
    <name evidence="2" type="ORF">ALC57_12849</name>
</gene>
<evidence type="ECO:0000313" key="3">
    <source>
        <dbReference type="Proteomes" id="UP000078492"/>
    </source>
</evidence>